<feature type="signal peptide" evidence="4">
    <location>
        <begin position="1"/>
        <end position="28"/>
    </location>
</feature>
<dbReference type="AlphaFoldDB" id="A0A3N1CXY7"/>
<dbReference type="RefSeq" id="WP_170201458.1">
    <property type="nucleotide sequence ID" value="NZ_RJKE01000001.1"/>
</dbReference>
<dbReference type="PANTHER" id="PTHR30024:SF47">
    <property type="entry name" value="TAURINE-BINDING PERIPLASMIC PROTEIN"/>
    <property type="match status" value="1"/>
</dbReference>
<evidence type="ECO:0000256" key="1">
    <source>
        <dbReference type="ARBA" id="ARBA00004418"/>
    </source>
</evidence>
<dbReference type="InterPro" id="IPR015168">
    <property type="entry name" value="SsuA/THI5"/>
</dbReference>
<comment type="subcellular location">
    <subcellularLocation>
        <location evidence="1">Periplasm</location>
    </subcellularLocation>
</comment>
<feature type="domain" description="SsuA/THI5-like" evidence="5">
    <location>
        <begin position="51"/>
        <end position="257"/>
    </location>
</feature>
<accession>A0A3N1CXY7</accession>
<evidence type="ECO:0000256" key="4">
    <source>
        <dbReference type="SAM" id="SignalP"/>
    </source>
</evidence>
<evidence type="ECO:0000313" key="7">
    <source>
        <dbReference type="Proteomes" id="UP000272400"/>
    </source>
</evidence>
<organism evidence="6 7">
    <name type="scientific">Actinocorallia herbida</name>
    <dbReference type="NCBI Taxonomy" id="58109"/>
    <lineage>
        <taxon>Bacteria</taxon>
        <taxon>Bacillati</taxon>
        <taxon>Actinomycetota</taxon>
        <taxon>Actinomycetes</taxon>
        <taxon>Streptosporangiales</taxon>
        <taxon>Thermomonosporaceae</taxon>
        <taxon>Actinocorallia</taxon>
    </lineage>
</organism>
<dbReference type="PROSITE" id="PS51257">
    <property type="entry name" value="PROKAR_LIPOPROTEIN"/>
    <property type="match status" value="1"/>
</dbReference>
<keyword evidence="7" id="KW-1185">Reference proteome</keyword>
<feature type="chain" id="PRO_5038602901" evidence="4">
    <location>
        <begin position="29"/>
        <end position="322"/>
    </location>
</feature>
<comment type="similarity">
    <text evidence="2">Belongs to the bacterial solute-binding protein SsuA/TauA family.</text>
</comment>
<evidence type="ECO:0000313" key="6">
    <source>
        <dbReference type="EMBL" id="ROO86163.1"/>
    </source>
</evidence>
<name>A0A3N1CXY7_9ACTN</name>
<evidence type="ECO:0000259" key="5">
    <source>
        <dbReference type="Pfam" id="PF09084"/>
    </source>
</evidence>
<proteinExistence type="inferred from homology"/>
<protein>
    <submittedName>
        <fullName evidence="6">NitT/TauT family transport system substrate-binding protein</fullName>
    </submittedName>
</protein>
<sequence>MFAVLNRRHRAALVATALVGAAALTGCGSDDTTTEAGGVTTLTVGVTPVGDFAPIYYAEAKGIFAEHGLKVTIDPKGASEVPPLVSDHYQAVSMSWTTFIQATAQGVPLRGVFPGISGKAGNQTGIYAMPSSGISAAADLAGRTVAINQPKATFELNSRVVLKAAGVDVDKVKFQVLPLATIGDALVAGKVDAAYLVPPFSTQVEAKDAKLVVDPYDGGALEGSPVAGYIMTETFVKAHPEAVTAFQQSLTEAAEALNNDGSYREFVTTYTKLTPELAQQVPDYDFPTTIDVAKLQTEADLMAEAGFSTKKVDIASLVVGNP</sequence>
<gene>
    <name evidence="6" type="ORF">EDD29_3726</name>
</gene>
<dbReference type="Pfam" id="PF09084">
    <property type="entry name" value="NMT1"/>
    <property type="match status" value="1"/>
</dbReference>
<dbReference type="GO" id="GO:0042597">
    <property type="term" value="C:periplasmic space"/>
    <property type="evidence" value="ECO:0007669"/>
    <property type="project" value="UniProtKB-SubCell"/>
</dbReference>
<keyword evidence="3 4" id="KW-0732">Signal</keyword>
<dbReference type="EMBL" id="RJKE01000001">
    <property type="protein sequence ID" value="ROO86163.1"/>
    <property type="molecule type" value="Genomic_DNA"/>
</dbReference>
<dbReference type="SUPFAM" id="SSF53850">
    <property type="entry name" value="Periplasmic binding protein-like II"/>
    <property type="match status" value="1"/>
</dbReference>
<dbReference type="GO" id="GO:0042918">
    <property type="term" value="P:alkanesulfonate transmembrane transport"/>
    <property type="evidence" value="ECO:0007669"/>
    <property type="project" value="TreeGrafter"/>
</dbReference>
<reference evidence="6 7" key="1">
    <citation type="submission" date="2018-11" db="EMBL/GenBank/DDBJ databases">
        <title>Sequencing the genomes of 1000 actinobacteria strains.</title>
        <authorList>
            <person name="Klenk H.-P."/>
        </authorList>
    </citation>
    <scope>NUCLEOTIDE SEQUENCE [LARGE SCALE GENOMIC DNA]</scope>
    <source>
        <strain evidence="6 7">DSM 44254</strain>
    </source>
</reference>
<comment type="caution">
    <text evidence="6">The sequence shown here is derived from an EMBL/GenBank/DDBJ whole genome shotgun (WGS) entry which is preliminary data.</text>
</comment>
<dbReference type="PANTHER" id="PTHR30024">
    <property type="entry name" value="ALIPHATIC SULFONATES-BINDING PROTEIN-RELATED"/>
    <property type="match status" value="1"/>
</dbReference>
<dbReference type="Gene3D" id="3.40.190.10">
    <property type="entry name" value="Periplasmic binding protein-like II"/>
    <property type="match status" value="2"/>
</dbReference>
<evidence type="ECO:0000256" key="3">
    <source>
        <dbReference type="ARBA" id="ARBA00022729"/>
    </source>
</evidence>
<evidence type="ECO:0000256" key="2">
    <source>
        <dbReference type="ARBA" id="ARBA00010742"/>
    </source>
</evidence>
<dbReference type="Proteomes" id="UP000272400">
    <property type="component" value="Unassembled WGS sequence"/>
</dbReference>